<accession>A0ABM9HGT3</accession>
<dbReference type="Proteomes" id="UP001157733">
    <property type="component" value="Chromosome"/>
</dbReference>
<reference evidence="1 2" key="1">
    <citation type="submission" date="2022-09" db="EMBL/GenBank/DDBJ databases">
        <authorList>
            <person name="Kop L."/>
        </authorList>
    </citation>
    <scope>NUCLEOTIDE SEQUENCE [LARGE SCALE GENOMIC DNA]</scope>
    <source>
        <strain evidence="1 2">347</strain>
    </source>
</reference>
<keyword evidence="2" id="KW-1185">Reference proteome</keyword>
<evidence type="ECO:0000313" key="2">
    <source>
        <dbReference type="Proteomes" id="UP001157733"/>
    </source>
</evidence>
<gene>
    <name evidence="1" type="ORF">NSPWAT_2654</name>
</gene>
<organism evidence="1 2">
    <name type="scientific">Nitrospina watsonii</name>
    <dbReference type="NCBI Taxonomy" id="1323948"/>
    <lineage>
        <taxon>Bacteria</taxon>
        <taxon>Pseudomonadati</taxon>
        <taxon>Nitrospinota/Tectimicrobiota group</taxon>
        <taxon>Nitrospinota</taxon>
        <taxon>Nitrospinia</taxon>
        <taxon>Nitrospinales</taxon>
        <taxon>Nitrospinaceae</taxon>
        <taxon>Nitrospina</taxon>
    </lineage>
</organism>
<proteinExistence type="predicted"/>
<name>A0ABM9HGT3_9BACT</name>
<dbReference type="RefSeq" id="WP_282012339.1">
    <property type="nucleotide sequence ID" value="NZ_OX336137.1"/>
</dbReference>
<evidence type="ECO:0000313" key="1">
    <source>
        <dbReference type="EMBL" id="CAI2719510.1"/>
    </source>
</evidence>
<dbReference type="EMBL" id="OX336137">
    <property type="protein sequence ID" value="CAI2719510.1"/>
    <property type="molecule type" value="Genomic_DNA"/>
</dbReference>
<protein>
    <recommendedName>
        <fullName evidence="3">DUF4136 domain-containing protein</fullName>
    </recommendedName>
</protein>
<evidence type="ECO:0008006" key="3">
    <source>
        <dbReference type="Google" id="ProtNLM"/>
    </source>
</evidence>
<sequence length="189" mass="21698">MHSFPHPFTFGSRIVPLFLAVVLFSGCSMYSVERQWNSQSQILMSEASQVKLRAQQTQVFDTTDRDAVMQAVVATLQDLDFTLEVADPELGVFSASKLHHDGNDMYKDVSYTLYDGDELLIFARNFRTWGPFQHRRDLVRLTVTVRPKSATQLRVRASVQYDLRAVEDPSVYQTFFKSLRQAMFLSSNQ</sequence>